<feature type="non-terminal residue" evidence="1">
    <location>
        <position position="1"/>
    </location>
</feature>
<comment type="caution">
    <text evidence="1">The sequence shown here is derived from an EMBL/GenBank/DDBJ whole genome shotgun (WGS) entry which is preliminary data.</text>
</comment>
<dbReference type="GO" id="GO:0009536">
    <property type="term" value="C:plastid"/>
    <property type="evidence" value="ECO:0007669"/>
    <property type="project" value="TreeGrafter"/>
</dbReference>
<dbReference type="PANTHER" id="PTHR36773:SF1">
    <property type="entry name" value="EXPRESSED PROTEIN"/>
    <property type="match status" value="1"/>
</dbReference>
<sequence>ESDDYSIAKTLIPFPRPLPLLRRPVEARTPAGTQYVLAFRTPLGWAAAYASCKSQIVARCESGARIGCSMSASDKCRPPWWKLLLGMGSSKRELAERGRCEETEMEACFSAAREKCSAFAQHKCSPAFEDAWI</sequence>
<dbReference type="Proteomes" id="UP000015453">
    <property type="component" value="Unassembled WGS sequence"/>
</dbReference>
<gene>
    <name evidence="1" type="ORF">M569_13655</name>
</gene>
<organism evidence="1 2">
    <name type="scientific">Genlisea aurea</name>
    <dbReference type="NCBI Taxonomy" id="192259"/>
    <lineage>
        <taxon>Eukaryota</taxon>
        <taxon>Viridiplantae</taxon>
        <taxon>Streptophyta</taxon>
        <taxon>Embryophyta</taxon>
        <taxon>Tracheophyta</taxon>
        <taxon>Spermatophyta</taxon>
        <taxon>Magnoliopsida</taxon>
        <taxon>eudicotyledons</taxon>
        <taxon>Gunneridae</taxon>
        <taxon>Pentapetalae</taxon>
        <taxon>asterids</taxon>
        <taxon>lamiids</taxon>
        <taxon>Lamiales</taxon>
        <taxon>Lentibulariaceae</taxon>
        <taxon>Genlisea</taxon>
    </lineage>
</organism>
<keyword evidence="2" id="KW-1185">Reference proteome</keyword>
<reference evidence="1 2" key="1">
    <citation type="journal article" date="2013" name="BMC Genomics">
        <title>The miniature genome of a carnivorous plant Genlisea aurea contains a low number of genes and short non-coding sequences.</title>
        <authorList>
            <person name="Leushkin E.V."/>
            <person name="Sutormin R.A."/>
            <person name="Nabieva E.R."/>
            <person name="Penin A.A."/>
            <person name="Kondrashov A.S."/>
            <person name="Logacheva M.D."/>
        </authorList>
    </citation>
    <scope>NUCLEOTIDE SEQUENCE [LARGE SCALE GENOMIC DNA]</scope>
</reference>
<evidence type="ECO:0000313" key="1">
    <source>
        <dbReference type="EMBL" id="EPS61146.1"/>
    </source>
</evidence>
<dbReference type="OrthoDB" id="1928518at2759"/>
<protein>
    <submittedName>
        <fullName evidence="1">Uncharacterized protein</fullName>
    </submittedName>
</protein>
<dbReference type="PANTHER" id="PTHR36773">
    <property type="entry name" value="EXPRESSED PROTEIN"/>
    <property type="match status" value="1"/>
</dbReference>
<evidence type="ECO:0000313" key="2">
    <source>
        <dbReference type="Proteomes" id="UP000015453"/>
    </source>
</evidence>
<accession>S8C9V5</accession>
<dbReference type="AlphaFoldDB" id="S8C9V5"/>
<dbReference type="EMBL" id="AUSU01007051">
    <property type="protein sequence ID" value="EPS61146.1"/>
    <property type="molecule type" value="Genomic_DNA"/>
</dbReference>
<feature type="non-terminal residue" evidence="1">
    <location>
        <position position="133"/>
    </location>
</feature>
<proteinExistence type="predicted"/>
<name>S8C9V5_9LAMI</name>